<proteinExistence type="predicted"/>
<reference evidence="1" key="1">
    <citation type="journal article" date="2014" name="Front. Microbiol.">
        <title>High frequency of phylogenetically diverse reductive dehalogenase-homologous genes in deep subseafloor sedimentary metagenomes.</title>
        <authorList>
            <person name="Kawai M."/>
            <person name="Futagami T."/>
            <person name="Toyoda A."/>
            <person name="Takaki Y."/>
            <person name="Nishi S."/>
            <person name="Hori S."/>
            <person name="Arai W."/>
            <person name="Tsubouchi T."/>
            <person name="Morono Y."/>
            <person name="Uchiyama I."/>
            <person name="Ito T."/>
            <person name="Fujiyama A."/>
            <person name="Inagaki F."/>
            <person name="Takami H."/>
        </authorList>
    </citation>
    <scope>NUCLEOTIDE SEQUENCE</scope>
    <source>
        <strain evidence="1">Expedition CK06-06</strain>
    </source>
</reference>
<protein>
    <submittedName>
        <fullName evidence="1">Uncharacterized protein</fullName>
    </submittedName>
</protein>
<name>X0ULG6_9ZZZZ</name>
<gene>
    <name evidence="1" type="ORF">S01H1_45568</name>
</gene>
<feature type="non-terminal residue" evidence="1">
    <location>
        <position position="1"/>
    </location>
</feature>
<dbReference type="AlphaFoldDB" id="X0ULG6"/>
<organism evidence="1">
    <name type="scientific">marine sediment metagenome</name>
    <dbReference type="NCBI Taxonomy" id="412755"/>
    <lineage>
        <taxon>unclassified sequences</taxon>
        <taxon>metagenomes</taxon>
        <taxon>ecological metagenomes</taxon>
    </lineage>
</organism>
<accession>X0ULG6</accession>
<sequence>HVDGTEHMRIIADGNVGIGTTEPRALLSVDNSDTFDTGYGSTADNIFLSSNATSSNDAYGASIGFSRVGGTWQRKAAIAAVQTATDADVTGLAFFTTGTVTNSDPITESMRIDGNGNVGIGTASPSYPLDILRTDNSGTNALMRLEGQAHGGDNLLAFRAENDAGGGMNMGILVDPDALVMKFGEWSGSAIEDTLVVTTGGNVGIGTTTPERPLVVNGGGVNIVVRLISTDEKVSIDFEDDTTSLRPQVSAIGDDLFFTTGGTE</sequence>
<feature type="non-terminal residue" evidence="1">
    <location>
        <position position="264"/>
    </location>
</feature>
<comment type="caution">
    <text evidence="1">The sequence shown here is derived from an EMBL/GenBank/DDBJ whole genome shotgun (WGS) entry which is preliminary data.</text>
</comment>
<dbReference type="EMBL" id="BARS01029127">
    <property type="protein sequence ID" value="GAG01198.1"/>
    <property type="molecule type" value="Genomic_DNA"/>
</dbReference>
<evidence type="ECO:0000313" key="1">
    <source>
        <dbReference type="EMBL" id="GAG01198.1"/>
    </source>
</evidence>